<evidence type="ECO:0000313" key="2">
    <source>
        <dbReference type="Proteomes" id="UP000790709"/>
    </source>
</evidence>
<accession>A0ACB8BP88</accession>
<reference evidence="1" key="1">
    <citation type="journal article" date="2021" name="New Phytol.">
        <title>Evolutionary innovations through gain and loss of genes in the ectomycorrhizal Boletales.</title>
        <authorList>
            <person name="Wu G."/>
            <person name="Miyauchi S."/>
            <person name="Morin E."/>
            <person name="Kuo A."/>
            <person name="Drula E."/>
            <person name="Varga T."/>
            <person name="Kohler A."/>
            <person name="Feng B."/>
            <person name="Cao Y."/>
            <person name="Lipzen A."/>
            <person name="Daum C."/>
            <person name="Hundley H."/>
            <person name="Pangilinan J."/>
            <person name="Johnson J."/>
            <person name="Barry K."/>
            <person name="LaButti K."/>
            <person name="Ng V."/>
            <person name="Ahrendt S."/>
            <person name="Min B."/>
            <person name="Choi I.G."/>
            <person name="Park H."/>
            <person name="Plett J.M."/>
            <person name="Magnuson J."/>
            <person name="Spatafora J.W."/>
            <person name="Nagy L.G."/>
            <person name="Henrissat B."/>
            <person name="Grigoriev I.V."/>
            <person name="Yang Z.L."/>
            <person name="Xu J."/>
            <person name="Martin F.M."/>
        </authorList>
    </citation>
    <scope>NUCLEOTIDE SEQUENCE</scope>
    <source>
        <strain evidence="1">KUC20120723A-06</strain>
    </source>
</reference>
<keyword evidence="2" id="KW-1185">Reference proteome</keyword>
<evidence type="ECO:0000313" key="1">
    <source>
        <dbReference type="EMBL" id="KAH7926687.1"/>
    </source>
</evidence>
<dbReference type="Proteomes" id="UP000790709">
    <property type="component" value="Unassembled WGS sequence"/>
</dbReference>
<organism evidence="1 2">
    <name type="scientific">Leucogyrophana mollusca</name>
    <dbReference type="NCBI Taxonomy" id="85980"/>
    <lineage>
        <taxon>Eukaryota</taxon>
        <taxon>Fungi</taxon>
        <taxon>Dikarya</taxon>
        <taxon>Basidiomycota</taxon>
        <taxon>Agaricomycotina</taxon>
        <taxon>Agaricomycetes</taxon>
        <taxon>Agaricomycetidae</taxon>
        <taxon>Boletales</taxon>
        <taxon>Boletales incertae sedis</taxon>
        <taxon>Leucogyrophana</taxon>
    </lineage>
</organism>
<proteinExistence type="predicted"/>
<name>A0ACB8BP88_9AGAM</name>
<comment type="caution">
    <text evidence="1">The sequence shown here is derived from an EMBL/GenBank/DDBJ whole genome shotgun (WGS) entry which is preliminary data.</text>
</comment>
<gene>
    <name evidence="1" type="ORF">BV22DRAFT_1008400</name>
</gene>
<sequence length="549" mass="60825">MHFFSSLGSFTTHSSIVINTHNQLTHQDPILDKYPENEQELGGLLGHNPGLEQNESDPDRIEEPLIKSPANEIKDASADIPPPPAQVADVAPSGQASALPETTIVEHVPGWTLFRDIYMSNGTLLIVSSSPPSSFPQIRMMTSTGLKAENTPENIALREPTPWNMDFVTPEEAVQRWGKAAEDPRVWTVEGNTLLFNDPPQFLAHYYHFCAELLFGAWSFWTGAASPAPPPSIQRAIFPHSDAGWRDGPGFNAYFLRAAFPSLTVEVEDDWEDRVIATSATIDTPGQRAWHFPQLLLADRSAAFRGQLCGSQNQRTASESVDGLIALKKLDKDGNWWRSVRNSVWRFAGVDDRTMGLLPSVAGHVVTDSGASVYEEQDKIVITYISRQSVRRRLIAEHHDVLVEALEDLVSRKNEEAKASQATGASKAKEWELVIVQAEKLTKDEQVRIAARTTILLGVHGNGLSHLILMPHTQISAVIEMFFPGGFAHDYEWTTRALGMRHFAIWNDTYYTNGETPQVDYPEGFQGTSIPVYGPAVADIIEKRVAGLI</sequence>
<protein>
    <submittedName>
        <fullName evidence="1">Uncharacterized protein</fullName>
    </submittedName>
</protein>
<dbReference type="EMBL" id="MU266378">
    <property type="protein sequence ID" value="KAH7926687.1"/>
    <property type="molecule type" value="Genomic_DNA"/>
</dbReference>